<evidence type="ECO:0000313" key="3">
    <source>
        <dbReference type="Proteomes" id="UP000033945"/>
    </source>
</evidence>
<reference evidence="2 3" key="1">
    <citation type="journal article" date="2015" name="Nature">
        <title>rRNA introns, odd ribosomes, and small enigmatic genomes across a large radiation of phyla.</title>
        <authorList>
            <person name="Brown C.T."/>
            <person name="Hug L.A."/>
            <person name="Thomas B.C."/>
            <person name="Sharon I."/>
            <person name="Castelle C.J."/>
            <person name="Singh A."/>
            <person name="Wilkins M.J."/>
            <person name="Williams K.H."/>
            <person name="Banfield J.F."/>
        </authorList>
    </citation>
    <scope>NUCLEOTIDE SEQUENCE [LARGE SCALE GENOMIC DNA]</scope>
</reference>
<organism evidence="2 3">
    <name type="scientific">Candidatus Giovannonibacteria bacterium GW2011_GWA2_44_26</name>
    <dbReference type="NCBI Taxonomy" id="1618648"/>
    <lineage>
        <taxon>Bacteria</taxon>
        <taxon>Candidatus Giovannoniibacteriota</taxon>
    </lineage>
</organism>
<comment type="caution">
    <text evidence="2">The sequence shown here is derived from an EMBL/GenBank/DDBJ whole genome shotgun (WGS) entry which is preliminary data.</text>
</comment>
<keyword evidence="1" id="KW-0472">Membrane</keyword>
<proteinExistence type="predicted"/>
<protein>
    <submittedName>
        <fullName evidence="2">Uncharacterized protein</fullName>
    </submittedName>
</protein>
<dbReference type="AlphaFoldDB" id="A0A0G1LSD4"/>
<gene>
    <name evidence="2" type="ORF">UW55_C0010G0018</name>
</gene>
<keyword evidence="1" id="KW-1133">Transmembrane helix</keyword>
<feature type="transmembrane region" description="Helical" evidence="1">
    <location>
        <begin position="65"/>
        <end position="89"/>
    </location>
</feature>
<evidence type="ECO:0000313" key="2">
    <source>
        <dbReference type="EMBL" id="KKT62669.1"/>
    </source>
</evidence>
<dbReference type="EMBL" id="LCIT01000010">
    <property type="protein sequence ID" value="KKT62669.1"/>
    <property type="molecule type" value="Genomic_DNA"/>
</dbReference>
<name>A0A0G1LSD4_9BACT</name>
<sequence>MFEKRHTKTLWVIIVVSGMCFLLSPILATPIGDVANSLLLGKFEASWVASQDLNPWQYMALSENIFLSATVLIALTALMFGSYAAWALYRRSL</sequence>
<accession>A0A0G1LSD4</accession>
<dbReference type="Proteomes" id="UP000033945">
    <property type="component" value="Unassembled WGS sequence"/>
</dbReference>
<keyword evidence="1" id="KW-0812">Transmembrane</keyword>
<evidence type="ECO:0000256" key="1">
    <source>
        <dbReference type="SAM" id="Phobius"/>
    </source>
</evidence>